<evidence type="ECO:0000256" key="1">
    <source>
        <dbReference type="ARBA" id="ARBA00004496"/>
    </source>
</evidence>
<evidence type="ECO:0000256" key="9">
    <source>
        <dbReference type="ARBA" id="ARBA00061210"/>
    </source>
</evidence>
<dbReference type="PANTHER" id="PTHR30307:SF0">
    <property type="entry name" value="S-ADENOSYLMETHIONINE:TRNA RIBOSYLTRANSFERASE-ISOMERASE"/>
    <property type="match status" value="1"/>
</dbReference>
<comment type="subunit">
    <text evidence="3 13">Monomer.</text>
</comment>
<dbReference type="EC" id="2.4.99.17" evidence="10 13"/>
<keyword evidence="5 13" id="KW-0808">Transferase</keyword>
<evidence type="ECO:0000256" key="2">
    <source>
        <dbReference type="ARBA" id="ARBA00004691"/>
    </source>
</evidence>
<dbReference type="FunFam" id="3.40.1780.10:FF:000001">
    <property type="entry name" value="S-adenosylmethionine:tRNA ribosyltransferase-isomerase"/>
    <property type="match status" value="1"/>
</dbReference>
<gene>
    <name evidence="13 14" type="primary">queA</name>
    <name evidence="14" type="ORF">Pmgp_03157</name>
</gene>
<dbReference type="GO" id="GO:0051075">
    <property type="term" value="F:S-adenosylmethionine:tRNA ribosyltransferase-isomerase activity"/>
    <property type="evidence" value="ECO:0007669"/>
    <property type="project" value="UniProtKB-EC"/>
</dbReference>
<reference evidence="14 15" key="1">
    <citation type="journal article" date="2018" name="Environ. Microbiol.">
        <title>Novel energy conservation strategies and behaviour of Pelotomaculum schinkii driving syntrophic propionate catabolism.</title>
        <authorList>
            <person name="Hidalgo-Ahumada C.A.P."/>
            <person name="Nobu M.K."/>
            <person name="Narihiro T."/>
            <person name="Tamaki H."/>
            <person name="Liu W.T."/>
            <person name="Kamagata Y."/>
            <person name="Stams A.J.M."/>
            <person name="Imachi H."/>
            <person name="Sousa D.Z."/>
        </authorList>
    </citation>
    <scope>NUCLEOTIDE SEQUENCE [LARGE SCALE GENOMIC DNA]</scope>
    <source>
        <strain evidence="14 15">MGP</strain>
    </source>
</reference>
<dbReference type="PANTHER" id="PTHR30307">
    <property type="entry name" value="S-ADENOSYLMETHIONINE:TRNA RIBOSYLTRANSFERASE-ISOMERASE"/>
    <property type="match status" value="1"/>
</dbReference>
<dbReference type="Pfam" id="PF02547">
    <property type="entry name" value="Queuosine_synth"/>
    <property type="match status" value="1"/>
</dbReference>
<evidence type="ECO:0000256" key="5">
    <source>
        <dbReference type="ARBA" id="ARBA00022679"/>
    </source>
</evidence>
<dbReference type="InterPro" id="IPR042118">
    <property type="entry name" value="QueA_dom1"/>
</dbReference>
<evidence type="ECO:0000256" key="11">
    <source>
        <dbReference type="ARBA" id="ARBA00069325"/>
    </source>
</evidence>
<comment type="function">
    <text evidence="13">Transfers and isomerizes the ribose moiety from AdoMet to the 7-aminomethyl group of 7-deazaguanine (preQ1-tRNA) to give epoxyqueuosine (oQ-tRNA).</text>
</comment>
<evidence type="ECO:0000313" key="14">
    <source>
        <dbReference type="EMBL" id="TEB09447.1"/>
    </source>
</evidence>
<protein>
    <recommendedName>
        <fullName evidence="11 13">S-adenosylmethionine:tRNA ribosyltransferase-isomerase</fullName>
        <ecNumber evidence="10 13">2.4.99.17</ecNumber>
    </recommendedName>
    <alternativeName>
        <fullName evidence="12 13">Queuosine biosynthesis protein QueA</fullName>
    </alternativeName>
</protein>
<dbReference type="GO" id="GO:0008616">
    <property type="term" value="P:tRNA queuosine(34) biosynthetic process"/>
    <property type="evidence" value="ECO:0007669"/>
    <property type="project" value="UniProtKB-UniRule"/>
</dbReference>
<proteinExistence type="inferred from homology"/>
<dbReference type="InterPro" id="IPR042119">
    <property type="entry name" value="QueA_dom2"/>
</dbReference>
<organism evidence="14 15">
    <name type="scientific">Pelotomaculum propionicicum</name>
    <dbReference type="NCBI Taxonomy" id="258475"/>
    <lineage>
        <taxon>Bacteria</taxon>
        <taxon>Bacillati</taxon>
        <taxon>Bacillota</taxon>
        <taxon>Clostridia</taxon>
        <taxon>Eubacteriales</taxon>
        <taxon>Desulfotomaculaceae</taxon>
        <taxon>Pelotomaculum</taxon>
    </lineage>
</organism>
<dbReference type="AlphaFoldDB" id="A0A4Y7RMB8"/>
<dbReference type="InterPro" id="IPR003699">
    <property type="entry name" value="QueA"/>
</dbReference>
<keyword evidence="7 13" id="KW-0671">Queuosine biosynthesis</keyword>
<dbReference type="FunFam" id="2.40.10.240:FF:000002">
    <property type="entry name" value="S-adenosylmethionine:tRNA ribosyltransferase-isomerase"/>
    <property type="match status" value="1"/>
</dbReference>
<keyword evidence="14" id="KW-0413">Isomerase</keyword>
<dbReference type="EMBL" id="QFFZ01000048">
    <property type="protein sequence ID" value="TEB09447.1"/>
    <property type="molecule type" value="Genomic_DNA"/>
</dbReference>
<evidence type="ECO:0000256" key="13">
    <source>
        <dbReference type="HAMAP-Rule" id="MF_00113"/>
    </source>
</evidence>
<comment type="catalytic activity">
    <reaction evidence="8 13">
        <text>7-aminomethyl-7-carbaguanosine(34) in tRNA + S-adenosyl-L-methionine = epoxyqueuosine(34) in tRNA + adenine + L-methionine + 2 H(+)</text>
        <dbReference type="Rhea" id="RHEA:32155"/>
        <dbReference type="Rhea" id="RHEA-COMP:10342"/>
        <dbReference type="Rhea" id="RHEA-COMP:18582"/>
        <dbReference type="ChEBI" id="CHEBI:15378"/>
        <dbReference type="ChEBI" id="CHEBI:16708"/>
        <dbReference type="ChEBI" id="CHEBI:57844"/>
        <dbReference type="ChEBI" id="CHEBI:59789"/>
        <dbReference type="ChEBI" id="CHEBI:82833"/>
        <dbReference type="ChEBI" id="CHEBI:194443"/>
        <dbReference type="EC" id="2.4.99.17"/>
    </reaction>
</comment>
<comment type="pathway">
    <text evidence="2 13">tRNA modification; tRNA-queuosine biosynthesis.</text>
</comment>
<accession>A0A4Y7RMB8</accession>
<keyword evidence="15" id="KW-1185">Reference proteome</keyword>
<dbReference type="SUPFAM" id="SSF111337">
    <property type="entry name" value="QueA-like"/>
    <property type="match status" value="1"/>
</dbReference>
<comment type="similarity">
    <text evidence="9 13">Belongs to the QueA family.</text>
</comment>
<evidence type="ECO:0000256" key="7">
    <source>
        <dbReference type="ARBA" id="ARBA00022785"/>
    </source>
</evidence>
<dbReference type="Proteomes" id="UP000297597">
    <property type="component" value="Unassembled WGS sequence"/>
</dbReference>
<dbReference type="Gene3D" id="2.40.10.240">
    <property type="entry name" value="QueA-like"/>
    <property type="match status" value="1"/>
</dbReference>
<evidence type="ECO:0000313" key="15">
    <source>
        <dbReference type="Proteomes" id="UP000297597"/>
    </source>
</evidence>
<dbReference type="Gene3D" id="3.40.1780.10">
    <property type="entry name" value="QueA-like"/>
    <property type="match status" value="1"/>
</dbReference>
<comment type="subcellular location">
    <subcellularLocation>
        <location evidence="1 13">Cytoplasm</location>
    </subcellularLocation>
</comment>
<dbReference type="UniPathway" id="UPA00392"/>
<dbReference type="GO" id="GO:0005737">
    <property type="term" value="C:cytoplasm"/>
    <property type="evidence" value="ECO:0007669"/>
    <property type="project" value="UniProtKB-SubCell"/>
</dbReference>
<name>A0A4Y7RMB8_9FIRM</name>
<evidence type="ECO:0000256" key="10">
    <source>
        <dbReference type="ARBA" id="ARBA00066503"/>
    </source>
</evidence>
<evidence type="ECO:0000256" key="8">
    <source>
        <dbReference type="ARBA" id="ARBA00052751"/>
    </source>
</evidence>
<evidence type="ECO:0000256" key="6">
    <source>
        <dbReference type="ARBA" id="ARBA00022691"/>
    </source>
</evidence>
<keyword evidence="6 13" id="KW-0949">S-adenosyl-L-methionine</keyword>
<comment type="caution">
    <text evidence="14">The sequence shown here is derived from an EMBL/GenBank/DDBJ whole genome shotgun (WGS) entry which is preliminary data.</text>
</comment>
<evidence type="ECO:0000256" key="12">
    <source>
        <dbReference type="ARBA" id="ARBA00076160"/>
    </source>
</evidence>
<keyword evidence="14" id="KW-0328">Glycosyltransferase</keyword>
<dbReference type="NCBIfam" id="NF001140">
    <property type="entry name" value="PRK00147.1"/>
    <property type="match status" value="1"/>
</dbReference>
<evidence type="ECO:0000256" key="4">
    <source>
        <dbReference type="ARBA" id="ARBA00022490"/>
    </source>
</evidence>
<evidence type="ECO:0000256" key="3">
    <source>
        <dbReference type="ARBA" id="ARBA00011245"/>
    </source>
</evidence>
<dbReference type="NCBIfam" id="TIGR00113">
    <property type="entry name" value="queA"/>
    <property type="match status" value="1"/>
</dbReference>
<dbReference type="InterPro" id="IPR036100">
    <property type="entry name" value="QueA_sf"/>
</dbReference>
<dbReference type="HAMAP" id="MF_00113">
    <property type="entry name" value="QueA"/>
    <property type="match status" value="1"/>
</dbReference>
<keyword evidence="4 13" id="KW-0963">Cytoplasm</keyword>
<sequence>MTIQMKTSDFDYALPAELIAQEPAAQRSASRLMVVRTDREQFEHRRFTDLVDYLKPGDTLVINDTKVIPARLLGVKEGTGARVEALLLKQLDNRRWEALVRPGKKIVVGTRLVFKEGLLSCEVLDSTGYGGRVLQFAWDGQFEEVLDQVGLMPVPPYIRKPLLDRDRYQTVYARLSGSAAAPTAGLHFSDELLSRIKDKGIAVAPVLLHVGLGTFRPVKVEDITRHRMHAEFYEVSAEAAEIISKTRERGGRVIAVGTTTTRCLESAAAADGRVCQGSGWTEIFIYPGYRFKAIDGMVTNFHLPRSTLLMMVAALAGREKILAAYQEAVEMRYRFFSFGDAMLII</sequence>